<feature type="compositionally biased region" description="Gly residues" evidence="1">
    <location>
        <begin position="126"/>
        <end position="143"/>
    </location>
</feature>
<dbReference type="PANTHER" id="PTHR37331:SF1">
    <property type="entry name" value="YALI0F11671P"/>
    <property type="match status" value="1"/>
</dbReference>
<comment type="caution">
    <text evidence="2">The sequence shown here is derived from an EMBL/GenBank/DDBJ whole genome shotgun (WGS) entry which is preliminary data.</text>
</comment>
<accession>A0A1Y1YYL4</accession>
<name>A0A1Y1YYL4_9PLEO</name>
<keyword evidence="3" id="KW-1185">Reference proteome</keyword>
<evidence type="ECO:0000313" key="3">
    <source>
        <dbReference type="Proteomes" id="UP000193144"/>
    </source>
</evidence>
<protein>
    <submittedName>
        <fullName evidence="2">Uncharacterized protein</fullName>
    </submittedName>
</protein>
<dbReference type="EMBL" id="MCFA01000151">
    <property type="protein sequence ID" value="ORY03059.1"/>
    <property type="molecule type" value="Genomic_DNA"/>
</dbReference>
<sequence>PHFPKMLQNTLFRSSRTLIPRFRAPLTRMSTLQHNPHIHVFKDPIAPNRHLLSLLDSSPPTPELSIGTTTSLPVTPDTFTENHNFLEILHSVFRIHAQHDPSIKREAAAFASPGGFNLGGRQEHGSGNGAGAGTQQGGIGGANRGGWIHVSDTRNPPDWGRIAWPEDIFGSLEVDGEGRFVEGGGNYQPSGTYRIVTREGILGIPEFLREKLVQRLKELEREMKK</sequence>
<gene>
    <name evidence="2" type="ORF">BCR34DRAFT_492705</name>
</gene>
<dbReference type="Proteomes" id="UP000193144">
    <property type="component" value="Unassembled WGS sequence"/>
</dbReference>
<feature type="non-terminal residue" evidence="2">
    <location>
        <position position="1"/>
    </location>
</feature>
<feature type="region of interest" description="Disordered" evidence="1">
    <location>
        <begin position="114"/>
        <end position="143"/>
    </location>
</feature>
<organism evidence="2 3">
    <name type="scientific">Clohesyomyces aquaticus</name>
    <dbReference type="NCBI Taxonomy" id="1231657"/>
    <lineage>
        <taxon>Eukaryota</taxon>
        <taxon>Fungi</taxon>
        <taxon>Dikarya</taxon>
        <taxon>Ascomycota</taxon>
        <taxon>Pezizomycotina</taxon>
        <taxon>Dothideomycetes</taxon>
        <taxon>Pleosporomycetidae</taxon>
        <taxon>Pleosporales</taxon>
        <taxon>Lindgomycetaceae</taxon>
        <taxon>Clohesyomyces</taxon>
    </lineage>
</organism>
<dbReference type="PANTHER" id="PTHR37331">
    <property type="entry name" value="YALI0F11671P"/>
    <property type="match status" value="1"/>
</dbReference>
<evidence type="ECO:0000313" key="2">
    <source>
        <dbReference type="EMBL" id="ORY03059.1"/>
    </source>
</evidence>
<evidence type="ECO:0000256" key="1">
    <source>
        <dbReference type="SAM" id="MobiDB-lite"/>
    </source>
</evidence>
<proteinExistence type="predicted"/>
<dbReference type="STRING" id="1231657.A0A1Y1YYL4"/>
<dbReference type="OrthoDB" id="5397701at2759"/>
<dbReference type="AlphaFoldDB" id="A0A1Y1YYL4"/>
<reference evidence="2 3" key="1">
    <citation type="submission" date="2016-07" db="EMBL/GenBank/DDBJ databases">
        <title>Pervasive Adenine N6-methylation of Active Genes in Fungi.</title>
        <authorList>
            <consortium name="DOE Joint Genome Institute"/>
            <person name="Mondo S.J."/>
            <person name="Dannebaum R.O."/>
            <person name="Kuo R.C."/>
            <person name="Labutti K."/>
            <person name="Haridas S."/>
            <person name="Kuo A."/>
            <person name="Salamov A."/>
            <person name="Ahrendt S.R."/>
            <person name="Lipzen A."/>
            <person name="Sullivan W."/>
            <person name="Andreopoulos W.B."/>
            <person name="Clum A."/>
            <person name="Lindquist E."/>
            <person name="Daum C."/>
            <person name="Ramamoorthy G.K."/>
            <person name="Gryganskyi A."/>
            <person name="Culley D."/>
            <person name="Magnuson J.K."/>
            <person name="James T.Y."/>
            <person name="O'Malley M.A."/>
            <person name="Stajich J.E."/>
            <person name="Spatafora J.W."/>
            <person name="Visel A."/>
            <person name="Grigoriev I.V."/>
        </authorList>
    </citation>
    <scope>NUCLEOTIDE SEQUENCE [LARGE SCALE GENOMIC DNA]</scope>
    <source>
        <strain evidence="2 3">CBS 115471</strain>
    </source>
</reference>